<gene>
    <name evidence="2" type="ORF">C8Q69DRAFT_401391</name>
</gene>
<feature type="compositionally biased region" description="Basic residues" evidence="1">
    <location>
        <begin position="168"/>
        <end position="180"/>
    </location>
</feature>
<reference evidence="2 3" key="1">
    <citation type="journal article" date="2018" name="Front. Microbiol.">
        <title>Genomic and genetic insights into a cosmopolitan fungus, Paecilomyces variotii (Eurotiales).</title>
        <authorList>
            <person name="Urquhart A.S."/>
            <person name="Mondo S.J."/>
            <person name="Makela M.R."/>
            <person name="Hane J.K."/>
            <person name="Wiebenga A."/>
            <person name="He G."/>
            <person name="Mihaltcheva S."/>
            <person name="Pangilinan J."/>
            <person name="Lipzen A."/>
            <person name="Barry K."/>
            <person name="de Vries R.P."/>
            <person name="Grigoriev I.V."/>
            <person name="Idnurm A."/>
        </authorList>
    </citation>
    <scope>NUCLEOTIDE SEQUENCE [LARGE SCALE GENOMIC DNA]</scope>
    <source>
        <strain evidence="2 3">CBS 101075</strain>
    </source>
</reference>
<keyword evidence="3" id="KW-1185">Reference proteome</keyword>
<feature type="compositionally biased region" description="Polar residues" evidence="1">
    <location>
        <begin position="221"/>
        <end position="230"/>
    </location>
</feature>
<feature type="compositionally biased region" description="Basic and acidic residues" evidence="1">
    <location>
        <begin position="181"/>
        <end position="210"/>
    </location>
</feature>
<comment type="caution">
    <text evidence="2">The sequence shown here is derived from an EMBL/GenBank/DDBJ whole genome shotgun (WGS) entry which is preliminary data.</text>
</comment>
<evidence type="ECO:0000313" key="2">
    <source>
        <dbReference type="EMBL" id="RWQ96516.1"/>
    </source>
</evidence>
<accession>A0A443HXF2</accession>
<dbReference type="SUPFAM" id="SSF46689">
    <property type="entry name" value="Homeodomain-like"/>
    <property type="match status" value="1"/>
</dbReference>
<name>A0A443HXF2_BYSSP</name>
<dbReference type="InterPro" id="IPR009057">
    <property type="entry name" value="Homeodomain-like_sf"/>
</dbReference>
<dbReference type="RefSeq" id="XP_028486161.1">
    <property type="nucleotide sequence ID" value="XM_028627924.1"/>
</dbReference>
<feature type="region of interest" description="Disordered" evidence="1">
    <location>
        <begin position="163"/>
        <end position="230"/>
    </location>
</feature>
<evidence type="ECO:0000313" key="3">
    <source>
        <dbReference type="Proteomes" id="UP000283841"/>
    </source>
</evidence>
<dbReference type="VEuPathDB" id="FungiDB:C8Q69DRAFT_401391"/>
<dbReference type="Proteomes" id="UP000283841">
    <property type="component" value="Unassembled WGS sequence"/>
</dbReference>
<dbReference type="AlphaFoldDB" id="A0A443HXF2"/>
<dbReference type="EMBL" id="RCNU01000004">
    <property type="protein sequence ID" value="RWQ96516.1"/>
    <property type="molecule type" value="Genomic_DNA"/>
</dbReference>
<proteinExistence type="predicted"/>
<evidence type="ECO:0000256" key="1">
    <source>
        <dbReference type="SAM" id="MobiDB-lite"/>
    </source>
</evidence>
<dbReference type="OrthoDB" id="4177423at2759"/>
<sequence length="230" mass="26011">MVLPETTRQQITAALFRQEPYPYICLTYNVSDRQLRRIAHCLRTWGTTVPPRKEHTKPMGRPPVVPKEVQEELRDYVEKHPIAGLKEIQSYLQSECNTKFGLSTISRRLKDMGYALSIVSRGATSVEKDNIPNLSQEDRERLLLDPVATEAMAGRGTVYAWLRGTKPVPRRQGVRPKRKRASDDPQGHEVEDDREHCSEFSDVDSPEHDANGPGANIRASEPSTTHGTLE</sequence>
<dbReference type="GeneID" id="39597201"/>
<protein>
    <submittedName>
        <fullName evidence="2">Uncharacterized protein</fullName>
    </submittedName>
</protein>
<organism evidence="2 3">
    <name type="scientific">Byssochlamys spectabilis</name>
    <name type="common">Paecilomyces variotii</name>
    <dbReference type="NCBI Taxonomy" id="264951"/>
    <lineage>
        <taxon>Eukaryota</taxon>
        <taxon>Fungi</taxon>
        <taxon>Dikarya</taxon>
        <taxon>Ascomycota</taxon>
        <taxon>Pezizomycotina</taxon>
        <taxon>Eurotiomycetes</taxon>
        <taxon>Eurotiomycetidae</taxon>
        <taxon>Eurotiales</taxon>
        <taxon>Thermoascaceae</taxon>
        <taxon>Paecilomyces</taxon>
    </lineage>
</organism>